<proteinExistence type="predicted"/>
<dbReference type="SMART" id="SM00325">
    <property type="entry name" value="RhoGEF"/>
    <property type="match status" value="1"/>
</dbReference>
<feature type="coiled-coil region" evidence="1">
    <location>
        <begin position="896"/>
        <end position="930"/>
    </location>
</feature>
<feature type="region of interest" description="Disordered" evidence="2">
    <location>
        <begin position="185"/>
        <end position="641"/>
    </location>
</feature>
<feature type="compositionally biased region" description="Low complexity" evidence="2">
    <location>
        <begin position="535"/>
        <end position="549"/>
    </location>
</feature>
<dbReference type="GO" id="GO:0035556">
    <property type="term" value="P:intracellular signal transduction"/>
    <property type="evidence" value="ECO:0007669"/>
    <property type="project" value="InterPro"/>
</dbReference>
<dbReference type="AlphaFoldDB" id="L8H5X3"/>
<feature type="domain" description="PH" evidence="3">
    <location>
        <begin position="958"/>
        <end position="1076"/>
    </location>
</feature>
<dbReference type="GO" id="GO:0005085">
    <property type="term" value="F:guanyl-nucleotide exchange factor activity"/>
    <property type="evidence" value="ECO:0007669"/>
    <property type="project" value="InterPro"/>
</dbReference>
<dbReference type="GeneID" id="14921414"/>
<feature type="compositionally biased region" description="Basic and acidic residues" evidence="2">
    <location>
        <begin position="597"/>
        <end position="620"/>
    </location>
</feature>
<dbReference type="PROSITE" id="PS50003">
    <property type="entry name" value="PH_DOMAIN"/>
    <property type="match status" value="1"/>
</dbReference>
<dbReference type="PANTHER" id="PTHR12673">
    <property type="entry name" value="FACIOGENITAL DYSPLASIA PROTEIN"/>
    <property type="match status" value="1"/>
</dbReference>
<dbReference type="InterPro" id="IPR001331">
    <property type="entry name" value="GDS_CDC24_CS"/>
</dbReference>
<dbReference type="InterPro" id="IPR035899">
    <property type="entry name" value="DBL_dom_sf"/>
</dbReference>
<feature type="compositionally biased region" description="Low complexity" evidence="2">
    <location>
        <begin position="703"/>
        <end position="712"/>
    </location>
</feature>
<dbReference type="InterPro" id="IPR011993">
    <property type="entry name" value="PH-like_dom_sf"/>
</dbReference>
<dbReference type="PANTHER" id="PTHR12673:SF159">
    <property type="entry name" value="LD03170P"/>
    <property type="match status" value="1"/>
</dbReference>
<feature type="domain" description="DH" evidence="4">
    <location>
        <begin position="727"/>
        <end position="930"/>
    </location>
</feature>
<feature type="region of interest" description="Disordered" evidence="2">
    <location>
        <begin position="114"/>
        <end position="139"/>
    </location>
</feature>
<feature type="compositionally biased region" description="Low complexity" evidence="2">
    <location>
        <begin position="212"/>
        <end position="222"/>
    </location>
</feature>
<dbReference type="Gene3D" id="1.20.900.10">
    <property type="entry name" value="Dbl homology (DH) domain"/>
    <property type="match status" value="1"/>
</dbReference>
<evidence type="ECO:0000313" key="6">
    <source>
        <dbReference type="Proteomes" id="UP000011083"/>
    </source>
</evidence>
<protein>
    <submittedName>
        <fullName evidence="5">RhoGEF domain containing protein</fullName>
    </submittedName>
</protein>
<feature type="compositionally biased region" description="Basic and acidic residues" evidence="2">
    <location>
        <begin position="669"/>
        <end position="679"/>
    </location>
</feature>
<dbReference type="CDD" id="cd00160">
    <property type="entry name" value="RhoGEF"/>
    <property type="match status" value="1"/>
</dbReference>
<evidence type="ECO:0000259" key="3">
    <source>
        <dbReference type="PROSITE" id="PS50003"/>
    </source>
</evidence>
<dbReference type="Pfam" id="PF00621">
    <property type="entry name" value="RhoGEF"/>
    <property type="match status" value="1"/>
</dbReference>
<feature type="compositionally biased region" description="Low complexity" evidence="2">
    <location>
        <begin position="190"/>
        <end position="204"/>
    </location>
</feature>
<reference evidence="5 6" key="1">
    <citation type="journal article" date="2013" name="Genome Biol.">
        <title>Genome of Acanthamoeba castellanii highlights extensive lateral gene transfer and early evolution of tyrosine kinase signaling.</title>
        <authorList>
            <person name="Clarke M."/>
            <person name="Lohan A.J."/>
            <person name="Liu B."/>
            <person name="Lagkouvardos I."/>
            <person name="Roy S."/>
            <person name="Zafar N."/>
            <person name="Bertelli C."/>
            <person name="Schilde C."/>
            <person name="Kianianmomeni A."/>
            <person name="Burglin T.R."/>
            <person name="Frech C."/>
            <person name="Turcotte B."/>
            <person name="Kopec K.O."/>
            <person name="Synnott J.M."/>
            <person name="Choo C."/>
            <person name="Paponov I."/>
            <person name="Finkler A."/>
            <person name="Soon Heng Tan C."/>
            <person name="Hutchins A.P."/>
            <person name="Weinmeier T."/>
            <person name="Rattei T."/>
            <person name="Chu J.S."/>
            <person name="Gimenez G."/>
            <person name="Irimia M."/>
            <person name="Rigden D.J."/>
            <person name="Fitzpatrick D.A."/>
            <person name="Lorenzo-Morales J."/>
            <person name="Bateman A."/>
            <person name="Chiu C.H."/>
            <person name="Tang P."/>
            <person name="Hegemann P."/>
            <person name="Fromm H."/>
            <person name="Raoult D."/>
            <person name="Greub G."/>
            <person name="Miranda-Saavedra D."/>
            <person name="Chen N."/>
            <person name="Nash P."/>
            <person name="Ginger M.L."/>
            <person name="Horn M."/>
            <person name="Schaap P."/>
            <person name="Caler L."/>
            <person name="Loftus B."/>
        </authorList>
    </citation>
    <scope>NUCLEOTIDE SEQUENCE [LARGE SCALE GENOMIC DNA]</scope>
    <source>
        <strain evidence="5 6">Neff</strain>
    </source>
</reference>
<dbReference type="Gene3D" id="2.30.29.30">
    <property type="entry name" value="Pleckstrin-homology domain (PH domain)/Phosphotyrosine-binding domain (PTB)"/>
    <property type="match status" value="1"/>
</dbReference>
<feature type="compositionally biased region" description="Low complexity" evidence="2">
    <location>
        <begin position="510"/>
        <end position="527"/>
    </location>
</feature>
<dbReference type="GO" id="GO:0005737">
    <property type="term" value="C:cytoplasm"/>
    <property type="evidence" value="ECO:0007669"/>
    <property type="project" value="TreeGrafter"/>
</dbReference>
<dbReference type="InterPro" id="IPR051092">
    <property type="entry name" value="FYVE_RhoGEF_PH"/>
</dbReference>
<feature type="compositionally biased region" description="Polar residues" evidence="2">
    <location>
        <begin position="397"/>
        <end position="406"/>
    </location>
</feature>
<feature type="region of interest" description="Disordered" evidence="2">
    <location>
        <begin position="659"/>
        <end position="724"/>
    </location>
</feature>
<feature type="compositionally biased region" description="Low complexity" evidence="2">
    <location>
        <begin position="407"/>
        <end position="420"/>
    </location>
</feature>
<feature type="compositionally biased region" description="Basic and acidic residues" evidence="2">
    <location>
        <begin position="713"/>
        <end position="724"/>
    </location>
</feature>
<dbReference type="Proteomes" id="UP000011083">
    <property type="component" value="Unassembled WGS sequence"/>
</dbReference>
<name>L8H5X3_ACACF</name>
<feature type="compositionally biased region" description="Basic and acidic residues" evidence="2">
    <location>
        <begin position="228"/>
        <end position="255"/>
    </location>
</feature>
<sequence>MTSVPDLTLLVYYGEGKEVEVKVPAEFTVDRAKKAILAKVPEFAGAQTSEYLLSIAGAFLTTEFSKLGTLEVVRESDLSQPIKVKLLRRVKIRGGIVSPRPGHIATTWEPATQPKAFAGTPRRHSHSTELSPVTEESFEHEEAQELRIELAHRDKLIAQQKRELDNLASYNAELVRLLEAHSIPVPPAPHTTAPAAAARPPDQASVDKKHTTVPTLTTTAADPPKPTPVDKKKSDEKQKKEKNAEESNREEKEASSEAGGKQRKSGGGGGGSSRAPEEAVSGGPTSPKTKEAKEAAAAGAPTKKKQKSKEKDEKEKEKKEKDKEKETKRKKKFTWKSAGKKQGAAMKDALARGDVDAEEVTEEQARTPQAEAEAQKPEPTVDSSNDDASEVRKRDSGTLQDPGSTPTKAKASAVASQVAAPSPPQSPAATAKSPHSPLIASLASEDSRGNKRNSLSNIWRKGKKDRSDSIGSSPSRERRAESVPSGATSEAMPFPGIRFHQTTSSLEDLVAAAGADDDQQPQPVAGVSADPSDLVAATVGGSAASAIEESSTREGRSGSGGGSGVFGKRNSRGKKAGKDSRGSGSGIRSPKTTESVDNNKIEAPAKEETAVVSDGEKASEGAESAPPAKRERSESANARRGTMAFYDVMRAGAEKMVVAGDLEATSPKNESEDEKKNENGDANENGGVEAEQEKKENAAVPPTENGENTGGAEEVKKVERKLTPEEHAQKIREEFIKTEEKYTQNLDILLTQYMTPLRQAAAATNEEERIIATKEVEKIFSRELSLLQTMHSHLLKELKVSTTSSEFIDAFFSFVPYLKTYTAYVNNFTTSNKALSELIKSNAKLQKFIQDTYERLNAEFVKEAGEEKMSDNQTQVDLRGLLIMPIQRLPRYELLLRDLAKHTTESEDENEKLQKKLNQHINEAKRKDENTNKLVEIQNAIKTKGDKAFTLFDRVGRQFVREGKLETRELHTDPAKKIPGFARGYVFLFDDLLVLTKPEKGGADAPRTYVLVKAYSLSGYTASSHFELASCEVEEKEKERIISLVPIEKEGRVIQLKAHSAPDRQVWLDDVSKHIQHALQRVLGSTPTPPANRKGS</sequence>
<dbReference type="RefSeq" id="XP_004343953.1">
    <property type="nucleotide sequence ID" value="XM_004343903.1"/>
</dbReference>
<feature type="compositionally biased region" description="Basic and acidic residues" evidence="2">
    <location>
        <begin position="309"/>
        <end position="327"/>
    </location>
</feature>
<keyword evidence="1" id="KW-0175">Coiled coil</keyword>
<dbReference type="VEuPathDB" id="AmoebaDB:ACA1_052400"/>
<dbReference type="PROSITE" id="PS50010">
    <property type="entry name" value="DH_2"/>
    <property type="match status" value="1"/>
</dbReference>
<gene>
    <name evidence="5" type="ORF">ACA1_052400</name>
</gene>
<dbReference type="KEGG" id="acan:ACA1_052400"/>
<organism evidence="5 6">
    <name type="scientific">Acanthamoeba castellanii (strain ATCC 30010 / Neff)</name>
    <dbReference type="NCBI Taxonomy" id="1257118"/>
    <lineage>
        <taxon>Eukaryota</taxon>
        <taxon>Amoebozoa</taxon>
        <taxon>Discosea</taxon>
        <taxon>Longamoebia</taxon>
        <taxon>Centramoebida</taxon>
        <taxon>Acanthamoebidae</taxon>
        <taxon>Acanthamoeba</taxon>
    </lineage>
</organism>
<dbReference type="EMBL" id="KB007909">
    <property type="protein sequence ID" value="ELR20550.1"/>
    <property type="molecule type" value="Genomic_DNA"/>
</dbReference>
<accession>L8H5X3</accession>
<dbReference type="SUPFAM" id="SSF48065">
    <property type="entry name" value="DBL homology domain (DH-domain)"/>
    <property type="match status" value="1"/>
</dbReference>
<dbReference type="PROSITE" id="PS00741">
    <property type="entry name" value="DH_1"/>
    <property type="match status" value="1"/>
</dbReference>
<keyword evidence="6" id="KW-1185">Reference proteome</keyword>
<dbReference type="SUPFAM" id="SSF50729">
    <property type="entry name" value="PH domain-like"/>
    <property type="match status" value="1"/>
</dbReference>
<dbReference type="SMART" id="SM00233">
    <property type="entry name" value="PH"/>
    <property type="match status" value="1"/>
</dbReference>
<evidence type="ECO:0000313" key="5">
    <source>
        <dbReference type="EMBL" id="ELR20550.1"/>
    </source>
</evidence>
<evidence type="ECO:0000256" key="1">
    <source>
        <dbReference type="SAM" id="Coils"/>
    </source>
</evidence>
<evidence type="ECO:0000256" key="2">
    <source>
        <dbReference type="SAM" id="MobiDB-lite"/>
    </source>
</evidence>
<dbReference type="InterPro" id="IPR001849">
    <property type="entry name" value="PH_domain"/>
</dbReference>
<dbReference type="InterPro" id="IPR000219">
    <property type="entry name" value="DH_dom"/>
</dbReference>
<evidence type="ECO:0000259" key="4">
    <source>
        <dbReference type="PROSITE" id="PS50010"/>
    </source>
</evidence>